<dbReference type="SUPFAM" id="SSF55961">
    <property type="entry name" value="Bet v1-like"/>
    <property type="match status" value="1"/>
</dbReference>
<keyword evidence="2" id="KW-1185">Reference proteome</keyword>
<name>A0ABV9MTT8_9MICC</name>
<protein>
    <submittedName>
        <fullName evidence="1">SRPBCC family protein</fullName>
    </submittedName>
</protein>
<dbReference type="InterPro" id="IPR023393">
    <property type="entry name" value="START-like_dom_sf"/>
</dbReference>
<sequence>MSKFIDAAATSHTLSVVAMEEASRFGQRSTDIDHMLLALVVSEQVAGQVLRSAGITLEAARDAVAGQHSAQLASLGISTELPSQGRIVFHETGGYVWSDRALEVLKRASDGEKPGDAAAVLRELVAEPSGMIDQILQRLGFAPDLVIARLDEVQRYPALTPKRTIQSGRRSGAVGAFVPAGLEQVWDLLANPSRMSEWEPTIGEVALNKTQKEAQIGDRWTVHSRTRRSDGKPIRIKPEFRTQNVELVACTDETLIEWQFTYPDSTQADAKRLRIELEPAAGGTQLSISLKWERNSNRPAHPIRGLLIRPLVRFGIWMQLSQLSGGISRAFR</sequence>
<dbReference type="InterPro" id="IPR019587">
    <property type="entry name" value="Polyketide_cyclase/dehydratase"/>
</dbReference>
<dbReference type="Gene3D" id="1.10.1780.10">
    <property type="entry name" value="Clp, N-terminal domain"/>
    <property type="match status" value="1"/>
</dbReference>
<organism evidence="1 2">
    <name type="scientific">Glutamicibacter bergerei</name>
    <dbReference type="NCBI Taxonomy" id="256702"/>
    <lineage>
        <taxon>Bacteria</taxon>
        <taxon>Bacillati</taxon>
        <taxon>Actinomycetota</taxon>
        <taxon>Actinomycetes</taxon>
        <taxon>Micrococcales</taxon>
        <taxon>Micrococcaceae</taxon>
        <taxon>Glutamicibacter</taxon>
    </lineage>
</organism>
<dbReference type="SUPFAM" id="SSF81923">
    <property type="entry name" value="Double Clp-N motif"/>
    <property type="match status" value="1"/>
</dbReference>
<proteinExistence type="predicted"/>
<dbReference type="RefSeq" id="WP_346060407.1">
    <property type="nucleotide sequence ID" value="NZ_BAAAVQ010000126.1"/>
</dbReference>
<reference evidence="2" key="1">
    <citation type="journal article" date="2019" name="Int. J. Syst. Evol. Microbiol.">
        <title>The Global Catalogue of Microorganisms (GCM) 10K type strain sequencing project: providing services to taxonomists for standard genome sequencing and annotation.</title>
        <authorList>
            <consortium name="The Broad Institute Genomics Platform"/>
            <consortium name="The Broad Institute Genome Sequencing Center for Infectious Disease"/>
            <person name="Wu L."/>
            <person name="Ma J."/>
        </authorList>
    </citation>
    <scope>NUCLEOTIDE SEQUENCE [LARGE SCALE GENOMIC DNA]</scope>
    <source>
        <strain evidence="2">CGMCC 1.12849</strain>
    </source>
</reference>
<dbReference type="Gene3D" id="3.30.530.20">
    <property type="match status" value="1"/>
</dbReference>
<dbReference type="Proteomes" id="UP001595884">
    <property type="component" value="Unassembled WGS sequence"/>
</dbReference>
<gene>
    <name evidence="1" type="ORF">ACFO7V_18165</name>
</gene>
<dbReference type="InterPro" id="IPR036628">
    <property type="entry name" value="Clp_N_dom_sf"/>
</dbReference>
<comment type="caution">
    <text evidence="1">The sequence shown here is derived from an EMBL/GenBank/DDBJ whole genome shotgun (WGS) entry which is preliminary data.</text>
</comment>
<dbReference type="Pfam" id="PF10604">
    <property type="entry name" value="Polyketide_cyc2"/>
    <property type="match status" value="1"/>
</dbReference>
<dbReference type="EMBL" id="JBHSHE010000092">
    <property type="protein sequence ID" value="MFC4718048.1"/>
    <property type="molecule type" value="Genomic_DNA"/>
</dbReference>
<evidence type="ECO:0000313" key="2">
    <source>
        <dbReference type="Proteomes" id="UP001595884"/>
    </source>
</evidence>
<accession>A0ABV9MTT8</accession>
<evidence type="ECO:0000313" key="1">
    <source>
        <dbReference type="EMBL" id="MFC4718048.1"/>
    </source>
</evidence>